<evidence type="ECO:0000313" key="5">
    <source>
        <dbReference type="EMBL" id="NYI06789.1"/>
    </source>
</evidence>
<evidence type="ECO:0000256" key="2">
    <source>
        <dbReference type="ARBA" id="ARBA00022679"/>
    </source>
</evidence>
<dbReference type="Pfam" id="PF02522">
    <property type="entry name" value="Antibiotic_NAT"/>
    <property type="match status" value="1"/>
</dbReference>
<dbReference type="InterPro" id="IPR028345">
    <property type="entry name" value="Antibiotic_NAT-like"/>
</dbReference>
<dbReference type="GO" id="GO:0046353">
    <property type="term" value="F:aminoglycoside 3-N-acetyltransferase activity"/>
    <property type="evidence" value="ECO:0007669"/>
    <property type="project" value="UniProtKB-EC"/>
</dbReference>
<dbReference type="AlphaFoldDB" id="A0A852ZX61"/>
<dbReference type="PANTHER" id="PTHR11104:SF0">
    <property type="entry name" value="SPBETA PROPHAGE-DERIVED AMINOGLYCOSIDE N(3')-ACETYLTRANSFERASE-LIKE PROTEIN YOKD"/>
    <property type="match status" value="1"/>
</dbReference>
<name>A0A852ZX61_9ACTN</name>
<sequence>MVVGADRLRGAAEELGLAARPVMTHTSLRSFGEPVEGGADALLDALLALGCTVLVPSFTWEYFDVPAPPAMRPARNGCVYDDRPWPGAGDGPDAGADSGAEAAVYSPDCGLVDTTMGALPAALIARRGARRGRHPHCSFAALGPLADELAAAQSPVDVYGPVRALAAAGGAVLLVGVGLNRMTALHLAEQRSGRRLFARCAREADGRIVLVESGGCSEGFGRLEPALRPLERTVTVGASRWRAYPAEEALDAAVAAITADQGITHCADPDCVSCADAVAGGPLGPIPLG</sequence>
<dbReference type="SUPFAM" id="SSF110710">
    <property type="entry name" value="TTHA0583/YokD-like"/>
    <property type="match status" value="1"/>
</dbReference>
<evidence type="ECO:0000256" key="1">
    <source>
        <dbReference type="ARBA" id="ARBA00006383"/>
    </source>
</evidence>
<evidence type="ECO:0000256" key="3">
    <source>
        <dbReference type="ARBA" id="ARBA00023315"/>
    </source>
</evidence>
<dbReference type="Proteomes" id="UP000567795">
    <property type="component" value="Unassembled WGS sequence"/>
</dbReference>
<comment type="caution">
    <text evidence="5">The sequence shown here is derived from an EMBL/GenBank/DDBJ whole genome shotgun (WGS) entry which is preliminary data.</text>
</comment>
<protein>
    <recommendedName>
        <fullName evidence="4">Aminoglycoside N(3)-acetyltransferase</fullName>
        <ecNumber evidence="4">2.3.1.-</ecNumber>
    </recommendedName>
</protein>
<dbReference type="EMBL" id="JACBZD010000001">
    <property type="protein sequence ID" value="NYI06789.1"/>
    <property type="molecule type" value="Genomic_DNA"/>
</dbReference>
<keyword evidence="3 4" id="KW-0012">Acyltransferase</keyword>
<dbReference type="RefSeq" id="WP_179815318.1">
    <property type="nucleotide sequence ID" value="NZ_JACBZD010000001.1"/>
</dbReference>
<comment type="similarity">
    <text evidence="1 4">Belongs to the antibiotic N-acetyltransferase family.</text>
</comment>
<evidence type="ECO:0000256" key="4">
    <source>
        <dbReference type="RuleBase" id="RU365031"/>
    </source>
</evidence>
<evidence type="ECO:0000313" key="6">
    <source>
        <dbReference type="Proteomes" id="UP000567795"/>
    </source>
</evidence>
<dbReference type="InterPro" id="IPR003679">
    <property type="entry name" value="Amioglycoside_AcTrfase"/>
</dbReference>
<keyword evidence="4" id="KW-0046">Antibiotic resistance</keyword>
<dbReference type="GO" id="GO:0046677">
    <property type="term" value="P:response to antibiotic"/>
    <property type="evidence" value="ECO:0007669"/>
    <property type="project" value="UniProtKB-KW"/>
</dbReference>
<reference evidence="5 6" key="1">
    <citation type="submission" date="2020-07" db="EMBL/GenBank/DDBJ databases">
        <title>Sequencing the genomes of 1000 actinobacteria strains.</title>
        <authorList>
            <person name="Klenk H.-P."/>
        </authorList>
    </citation>
    <scope>NUCLEOTIDE SEQUENCE [LARGE SCALE GENOMIC DNA]</scope>
    <source>
        <strain evidence="5 6">DSM 42178</strain>
    </source>
</reference>
<proteinExistence type="inferred from homology"/>
<keyword evidence="6" id="KW-1185">Reference proteome</keyword>
<dbReference type="EC" id="2.3.1.-" evidence="4"/>
<organism evidence="5 6">
    <name type="scientific">Allostreptomyces psammosilenae</name>
    <dbReference type="NCBI Taxonomy" id="1892865"/>
    <lineage>
        <taxon>Bacteria</taxon>
        <taxon>Bacillati</taxon>
        <taxon>Actinomycetota</taxon>
        <taxon>Actinomycetes</taxon>
        <taxon>Kitasatosporales</taxon>
        <taxon>Streptomycetaceae</taxon>
        <taxon>Allostreptomyces</taxon>
    </lineage>
</organism>
<gene>
    <name evidence="5" type="ORF">FHU37_003732</name>
</gene>
<dbReference type="PANTHER" id="PTHR11104">
    <property type="entry name" value="AMINOGLYCOSIDE N3-ACETYLTRANSFERASE"/>
    <property type="match status" value="1"/>
</dbReference>
<accession>A0A852ZX61</accession>
<comment type="catalytic activity">
    <reaction evidence="4">
        <text>a 2-deoxystreptamine antibiotic + acetyl-CoA = an N(3)-acetyl-2-deoxystreptamine antibiotic + CoA + H(+)</text>
        <dbReference type="Rhea" id="RHEA:12665"/>
        <dbReference type="ChEBI" id="CHEBI:15378"/>
        <dbReference type="ChEBI" id="CHEBI:57287"/>
        <dbReference type="ChEBI" id="CHEBI:57288"/>
        <dbReference type="ChEBI" id="CHEBI:57921"/>
        <dbReference type="ChEBI" id="CHEBI:77452"/>
        <dbReference type="EC" id="2.3.1.81"/>
    </reaction>
</comment>
<keyword evidence="2 4" id="KW-0808">Transferase</keyword>